<evidence type="ECO:0000259" key="4">
    <source>
        <dbReference type="PROSITE" id="PS50930"/>
    </source>
</evidence>
<evidence type="ECO:0000313" key="5">
    <source>
        <dbReference type="EMBL" id="GAA4336447.1"/>
    </source>
</evidence>
<keyword evidence="1" id="KW-0597">Phosphoprotein</keyword>
<feature type="compositionally biased region" description="Low complexity" evidence="2">
    <location>
        <begin position="301"/>
        <end position="315"/>
    </location>
</feature>
<feature type="region of interest" description="Disordered" evidence="2">
    <location>
        <begin position="137"/>
        <end position="178"/>
    </location>
</feature>
<dbReference type="Pfam" id="PF04397">
    <property type="entry name" value="LytTR"/>
    <property type="match status" value="1"/>
</dbReference>
<feature type="compositionally biased region" description="Gly residues" evidence="2">
    <location>
        <begin position="148"/>
        <end position="158"/>
    </location>
</feature>
<dbReference type="CDD" id="cd00156">
    <property type="entry name" value="REC"/>
    <property type="match status" value="1"/>
</dbReference>
<evidence type="ECO:0000313" key="6">
    <source>
        <dbReference type="Proteomes" id="UP001501671"/>
    </source>
</evidence>
<keyword evidence="5" id="KW-0238">DNA-binding</keyword>
<dbReference type="SUPFAM" id="SSF52172">
    <property type="entry name" value="CheY-like"/>
    <property type="match status" value="1"/>
</dbReference>
<dbReference type="InterPro" id="IPR011006">
    <property type="entry name" value="CheY-like_superfamily"/>
</dbReference>
<dbReference type="RefSeq" id="WP_345250747.1">
    <property type="nucleotide sequence ID" value="NZ_BAABFO010000015.1"/>
</dbReference>
<protein>
    <submittedName>
        <fullName evidence="5">LytTR family DNA-binding domain-containing protein</fullName>
    </submittedName>
</protein>
<sequence>MTAPAAVAVAASPAVLIVGRDPAARRRFRSLLRQLRARMPLGAGIEAASGDEALRLAARTPGGIVLLDAALSGGSALGLARALRALREPPQVVLVASAEIAAQSASLDLADCLLRPVRVDRLALALSRALARLRAGSAPRTAQRPVGSPGGHDGSGGEDNGDGAHGNPDGHGSHDHQDADHGYIAVLDRGRSLAVPVAEVVYLRAQAKYVTIRMRDGELLTADSLDRFERAFPGRFVRIHRNALVARAAIAGACREPDAGSAPDADPFWHLLLHGVAERLPVARRRWPGVRRLLPAGAGGPTMTPAGAAPGAAAPSRGSNIGR</sequence>
<evidence type="ECO:0000256" key="2">
    <source>
        <dbReference type="SAM" id="MobiDB-lite"/>
    </source>
</evidence>
<dbReference type="PROSITE" id="PS50930">
    <property type="entry name" value="HTH_LYTTR"/>
    <property type="match status" value="1"/>
</dbReference>
<reference evidence="6" key="1">
    <citation type="journal article" date="2019" name="Int. J. Syst. Evol. Microbiol.">
        <title>The Global Catalogue of Microorganisms (GCM) 10K type strain sequencing project: providing services to taxonomists for standard genome sequencing and annotation.</title>
        <authorList>
            <consortium name="The Broad Institute Genomics Platform"/>
            <consortium name="The Broad Institute Genome Sequencing Center for Infectious Disease"/>
            <person name="Wu L."/>
            <person name="Ma J."/>
        </authorList>
    </citation>
    <scope>NUCLEOTIDE SEQUENCE [LARGE SCALE GENOMIC DNA]</scope>
    <source>
        <strain evidence="6">JCM 17666</strain>
    </source>
</reference>
<feature type="domain" description="Response regulatory" evidence="3">
    <location>
        <begin position="14"/>
        <end position="130"/>
    </location>
</feature>
<dbReference type="InterPro" id="IPR001789">
    <property type="entry name" value="Sig_transdc_resp-reg_receiver"/>
</dbReference>
<dbReference type="EMBL" id="BAABFO010000015">
    <property type="protein sequence ID" value="GAA4336447.1"/>
    <property type="molecule type" value="Genomic_DNA"/>
</dbReference>
<feature type="domain" description="HTH LytTR-type" evidence="4">
    <location>
        <begin position="184"/>
        <end position="296"/>
    </location>
</feature>
<comment type="caution">
    <text evidence="5">The sequence shown here is derived from an EMBL/GenBank/DDBJ whole genome shotgun (WGS) entry which is preliminary data.</text>
</comment>
<feature type="region of interest" description="Disordered" evidence="2">
    <location>
        <begin position="296"/>
        <end position="323"/>
    </location>
</feature>
<accession>A0ABP8H9Z6</accession>
<dbReference type="GO" id="GO:0003677">
    <property type="term" value="F:DNA binding"/>
    <property type="evidence" value="ECO:0007669"/>
    <property type="project" value="UniProtKB-KW"/>
</dbReference>
<dbReference type="InterPro" id="IPR007492">
    <property type="entry name" value="LytTR_DNA-bd_dom"/>
</dbReference>
<proteinExistence type="predicted"/>
<feature type="modified residue" description="4-aspartylphosphate" evidence="1">
    <location>
        <position position="68"/>
    </location>
</feature>
<dbReference type="PROSITE" id="PS50110">
    <property type="entry name" value="RESPONSE_REGULATORY"/>
    <property type="match status" value="1"/>
</dbReference>
<dbReference type="Proteomes" id="UP001501671">
    <property type="component" value="Unassembled WGS sequence"/>
</dbReference>
<evidence type="ECO:0000256" key="1">
    <source>
        <dbReference type="PROSITE-ProRule" id="PRU00169"/>
    </source>
</evidence>
<dbReference type="Gene3D" id="2.40.50.1020">
    <property type="entry name" value="LytTr DNA-binding domain"/>
    <property type="match status" value="1"/>
</dbReference>
<evidence type="ECO:0000259" key="3">
    <source>
        <dbReference type="PROSITE" id="PS50110"/>
    </source>
</evidence>
<gene>
    <name evidence="5" type="ORF">GCM10023144_30780</name>
</gene>
<dbReference type="SMART" id="SM00850">
    <property type="entry name" value="LytTR"/>
    <property type="match status" value="1"/>
</dbReference>
<name>A0ABP8H9Z6_9BURK</name>
<dbReference type="Gene3D" id="3.40.50.2300">
    <property type="match status" value="1"/>
</dbReference>
<organism evidence="5 6">
    <name type="scientific">Pigmentiphaga soli</name>
    <dbReference type="NCBI Taxonomy" id="1007095"/>
    <lineage>
        <taxon>Bacteria</taxon>
        <taxon>Pseudomonadati</taxon>
        <taxon>Pseudomonadota</taxon>
        <taxon>Betaproteobacteria</taxon>
        <taxon>Burkholderiales</taxon>
        <taxon>Alcaligenaceae</taxon>
        <taxon>Pigmentiphaga</taxon>
    </lineage>
</organism>
<keyword evidence="6" id="KW-1185">Reference proteome</keyword>